<feature type="region of interest" description="Disordered" evidence="1">
    <location>
        <begin position="1"/>
        <end position="72"/>
    </location>
</feature>
<proteinExistence type="predicted"/>
<feature type="compositionally biased region" description="Basic and acidic residues" evidence="1">
    <location>
        <begin position="61"/>
        <end position="72"/>
    </location>
</feature>
<dbReference type="Proteomes" id="UP000712281">
    <property type="component" value="Unassembled WGS sequence"/>
</dbReference>
<gene>
    <name evidence="2" type="ORF">F2Q68_00030825</name>
</gene>
<evidence type="ECO:0000313" key="2">
    <source>
        <dbReference type="EMBL" id="KAF2543125.1"/>
    </source>
</evidence>
<sequence>MSRMGNRTRMRTTERSTRAQVNPPKDLLEVREGERTPHIENEGADYSMNVDPPGPYVGDEDAARELAKEAEE</sequence>
<feature type="compositionally biased region" description="Basic and acidic residues" evidence="1">
    <location>
        <begin position="26"/>
        <end position="41"/>
    </location>
</feature>
<feature type="compositionally biased region" description="Basic residues" evidence="1">
    <location>
        <begin position="1"/>
        <end position="10"/>
    </location>
</feature>
<dbReference type="AlphaFoldDB" id="A0A8S9GAR2"/>
<evidence type="ECO:0000256" key="1">
    <source>
        <dbReference type="SAM" id="MobiDB-lite"/>
    </source>
</evidence>
<evidence type="ECO:0000313" key="3">
    <source>
        <dbReference type="Proteomes" id="UP000712281"/>
    </source>
</evidence>
<accession>A0A8S9GAR2</accession>
<protein>
    <submittedName>
        <fullName evidence="2">Uncharacterized protein</fullName>
    </submittedName>
</protein>
<comment type="caution">
    <text evidence="2">The sequence shown here is derived from an EMBL/GenBank/DDBJ whole genome shotgun (WGS) entry which is preliminary data.</text>
</comment>
<name>A0A8S9GAR2_BRACR</name>
<dbReference type="EMBL" id="QGKW02002005">
    <property type="protein sequence ID" value="KAF2543125.1"/>
    <property type="molecule type" value="Genomic_DNA"/>
</dbReference>
<reference evidence="2" key="1">
    <citation type="submission" date="2019-12" db="EMBL/GenBank/DDBJ databases">
        <title>Genome sequencing and annotation of Brassica cretica.</title>
        <authorList>
            <person name="Studholme D.J."/>
            <person name="Sarris P.F."/>
        </authorList>
    </citation>
    <scope>NUCLEOTIDE SEQUENCE</scope>
    <source>
        <strain evidence="2">PFS-001/15</strain>
        <tissue evidence="2">Leaf</tissue>
    </source>
</reference>
<organism evidence="2 3">
    <name type="scientific">Brassica cretica</name>
    <name type="common">Mustard</name>
    <dbReference type="NCBI Taxonomy" id="69181"/>
    <lineage>
        <taxon>Eukaryota</taxon>
        <taxon>Viridiplantae</taxon>
        <taxon>Streptophyta</taxon>
        <taxon>Embryophyta</taxon>
        <taxon>Tracheophyta</taxon>
        <taxon>Spermatophyta</taxon>
        <taxon>Magnoliopsida</taxon>
        <taxon>eudicotyledons</taxon>
        <taxon>Gunneridae</taxon>
        <taxon>Pentapetalae</taxon>
        <taxon>rosids</taxon>
        <taxon>malvids</taxon>
        <taxon>Brassicales</taxon>
        <taxon>Brassicaceae</taxon>
        <taxon>Brassiceae</taxon>
        <taxon>Brassica</taxon>
    </lineage>
</organism>